<proteinExistence type="predicted"/>
<feature type="domain" description="CBS" evidence="4">
    <location>
        <begin position="272"/>
        <end position="331"/>
    </location>
</feature>
<dbReference type="InterPro" id="IPR000160">
    <property type="entry name" value="GGDEF_dom"/>
</dbReference>
<dbReference type="RefSeq" id="WP_302715532.1">
    <property type="nucleotide sequence ID" value="NZ_JAULRT010000062.1"/>
</dbReference>
<dbReference type="EC" id="3.1.4.52" evidence="5"/>
<evidence type="ECO:0000259" key="3">
    <source>
        <dbReference type="PROSITE" id="PS50887"/>
    </source>
</evidence>
<accession>A0ABT8TJB2</accession>
<evidence type="ECO:0000313" key="5">
    <source>
        <dbReference type="EMBL" id="MDO3384183.1"/>
    </source>
</evidence>
<dbReference type="InterPro" id="IPR050706">
    <property type="entry name" value="Cyclic-di-GMP_PDE-like"/>
</dbReference>
<keyword evidence="6" id="KW-1185">Reference proteome</keyword>
<dbReference type="EC" id="2.7.7.65" evidence="5"/>
<dbReference type="Proteomes" id="UP001168380">
    <property type="component" value="Unassembled WGS sequence"/>
</dbReference>
<keyword evidence="5" id="KW-0548">Nucleotidyltransferase</keyword>
<dbReference type="Pfam" id="PF00990">
    <property type="entry name" value="GGDEF"/>
    <property type="match status" value="1"/>
</dbReference>
<dbReference type="InterPro" id="IPR046342">
    <property type="entry name" value="CBS_dom_sf"/>
</dbReference>
<dbReference type="SMART" id="SM00052">
    <property type="entry name" value="EAL"/>
    <property type="match status" value="1"/>
</dbReference>
<protein>
    <submittedName>
        <fullName evidence="5">Bifunctional diguanylate cyclase/phosphodiesterase</fullName>
        <ecNumber evidence="5">2.7.7.65</ecNumber>
        <ecNumber evidence="5">3.1.4.52</ecNumber>
    </submittedName>
</protein>
<feature type="domain" description="EAL" evidence="2">
    <location>
        <begin position="2"/>
        <end position="252"/>
    </location>
</feature>
<dbReference type="InterPro" id="IPR001633">
    <property type="entry name" value="EAL_dom"/>
</dbReference>
<dbReference type="PROSITE" id="PS50883">
    <property type="entry name" value="EAL"/>
    <property type="match status" value="1"/>
</dbReference>
<dbReference type="SUPFAM" id="SSF141868">
    <property type="entry name" value="EAL domain-like"/>
    <property type="match status" value="1"/>
</dbReference>
<dbReference type="PROSITE" id="PS50887">
    <property type="entry name" value="GGDEF"/>
    <property type="match status" value="1"/>
</dbReference>
<keyword evidence="5" id="KW-0808">Transferase</keyword>
<dbReference type="Gene3D" id="3.10.580.10">
    <property type="entry name" value="CBS-domain"/>
    <property type="match status" value="1"/>
</dbReference>
<dbReference type="InterPro" id="IPR043128">
    <property type="entry name" value="Rev_trsase/Diguanyl_cyclase"/>
</dbReference>
<dbReference type="NCBIfam" id="TIGR00254">
    <property type="entry name" value="GGDEF"/>
    <property type="match status" value="1"/>
</dbReference>
<dbReference type="CDD" id="cd01948">
    <property type="entry name" value="EAL"/>
    <property type="match status" value="1"/>
</dbReference>
<evidence type="ECO:0000313" key="6">
    <source>
        <dbReference type="Proteomes" id="UP001168380"/>
    </source>
</evidence>
<keyword evidence="1" id="KW-0129">CBS domain</keyword>
<evidence type="ECO:0000256" key="1">
    <source>
        <dbReference type="PROSITE-ProRule" id="PRU00703"/>
    </source>
</evidence>
<dbReference type="SMART" id="SM00267">
    <property type="entry name" value="GGDEF"/>
    <property type="match status" value="1"/>
</dbReference>
<dbReference type="Pfam" id="PF00571">
    <property type="entry name" value="CBS"/>
    <property type="match status" value="1"/>
</dbReference>
<feature type="domain" description="GGDEF" evidence="3">
    <location>
        <begin position="429"/>
        <end position="577"/>
    </location>
</feature>
<dbReference type="PANTHER" id="PTHR33121">
    <property type="entry name" value="CYCLIC DI-GMP PHOSPHODIESTERASE PDEF"/>
    <property type="match status" value="1"/>
</dbReference>
<gene>
    <name evidence="5" type="ORF">QWI16_18535</name>
</gene>
<keyword evidence="5" id="KW-0378">Hydrolase</keyword>
<dbReference type="Gene3D" id="3.20.20.450">
    <property type="entry name" value="EAL domain"/>
    <property type="match status" value="1"/>
</dbReference>
<dbReference type="GO" id="GO:0052621">
    <property type="term" value="F:diguanylate cyclase activity"/>
    <property type="evidence" value="ECO:0007669"/>
    <property type="project" value="UniProtKB-EC"/>
</dbReference>
<dbReference type="Pfam" id="PF00563">
    <property type="entry name" value="EAL"/>
    <property type="match status" value="1"/>
</dbReference>
<dbReference type="GO" id="GO:0071111">
    <property type="term" value="F:cyclic-guanylate-specific phosphodiesterase activity"/>
    <property type="evidence" value="ECO:0007669"/>
    <property type="project" value="UniProtKB-EC"/>
</dbReference>
<dbReference type="InterPro" id="IPR029787">
    <property type="entry name" value="Nucleotide_cyclase"/>
</dbReference>
<dbReference type="InterPro" id="IPR035919">
    <property type="entry name" value="EAL_sf"/>
</dbReference>
<dbReference type="PANTHER" id="PTHR33121:SF76">
    <property type="entry name" value="SIGNALING PROTEIN"/>
    <property type="match status" value="1"/>
</dbReference>
<dbReference type="PROSITE" id="PS51371">
    <property type="entry name" value="CBS"/>
    <property type="match status" value="1"/>
</dbReference>
<evidence type="ECO:0000259" key="2">
    <source>
        <dbReference type="PROSITE" id="PS50883"/>
    </source>
</evidence>
<sequence length="583" mass="66053">MVQHLQSHLQDIIDKQQLYAVFQPVINVINCTIVGYEALIRGPSGSGLERPDQLFAAAAGAGQLARLEYACREAACLSFMAQQLPGKLFLNMTPLSFTDSQYRDGVTMAILRRLKLDPERVVFELTEKQPMEEYELLSSACEHFQRQGFAVAIDDLGAGYAGLRIWSELNPDYVKIDRHFVSGIERSAVKREFVRFMMDIAHRIGNKVIAEGIETADEFKTLVSMGIEYMQGYYIARPSREPTLQMPEHVNEARATAMPLSRDTFHHTLREVTVTERGITPEISAGEVVKMFRSDVRLTCLPVVTEDQKPLGMISRSELLNTFSWRYSYELHANKPISGFISARTLMMDINSDLNSAGRLVTEDPAQNLSVDIIVCERDRYVGVAKVRNILRSIADEKLRAARHSNPLTALPGNVPLYEWIDRLLCQRADFIVAYCDINHFKPFNDAFGYSCGDDVIILLGQLLRQVVDPELDFIGHVGGDDFVVVFKSRDWQARCEQLLERFSQSVETQMPPEQLDYWIEDRHGQRRRFGPLTIAIGCVHPDPEQCFTHHQVAMLLADAKHRAKALGGQQLFVSRRRSPETA</sequence>
<dbReference type="SUPFAM" id="SSF54631">
    <property type="entry name" value="CBS-domain pair"/>
    <property type="match status" value="1"/>
</dbReference>
<dbReference type="EMBL" id="JAULRT010000062">
    <property type="protein sequence ID" value="MDO3384183.1"/>
    <property type="molecule type" value="Genomic_DNA"/>
</dbReference>
<dbReference type="InterPro" id="IPR000644">
    <property type="entry name" value="CBS_dom"/>
</dbReference>
<reference evidence="5" key="1">
    <citation type="submission" date="2023-07" db="EMBL/GenBank/DDBJ databases">
        <title>Gilvimarinus algae sp. nov., isolated from the surface of Kelp.</title>
        <authorList>
            <person name="Sun Y.Y."/>
            <person name="Gong Y."/>
            <person name="Du Z.J."/>
        </authorList>
    </citation>
    <scope>NUCLEOTIDE SEQUENCE</scope>
    <source>
        <strain evidence="5">SDUM040014</strain>
    </source>
</reference>
<dbReference type="Gene3D" id="3.30.70.270">
    <property type="match status" value="1"/>
</dbReference>
<name>A0ABT8TJB2_9GAMM</name>
<dbReference type="SUPFAM" id="SSF55073">
    <property type="entry name" value="Nucleotide cyclase"/>
    <property type="match status" value="1"/>
</dbReference>
<comment type="caution">
    <text evidence="5">The sequence shown here is derived from an EMBL/GenBank/DDBJ whole genome shotgun (WGS) entry which is preliminary data.</text>
</comment>
<evidence type="ECO:0000259" key="4">
    <source>
        <dbReference type="PROSITE" id="PS51371"/>
    </source>
</evidence>
<dbReference type="CDD" id="cd01949">
    <property type="entry name" value="GGDEF"/>
    <property type="match status" value="1"/>
</dbReference>
<organism evidence="5 6">
    <name type="scientific">Gilvimarinus algae</name>
    <dbReference type="NCBI Taxonomy" id="3058037"/>
    <lineage>
        <taxon>Bacteria</taxon>
        <taxon>Pseudomonadati</taxon>
        <taxon>Pseudomonadota</taxon>
        <taxon>Gammaproteobacteria</taxon>
        <taxon>Cellvibrionales</taxon>
        <taxon>Cellvibrionaceae</taxon>
        <taxon>Gilvimarinus</taxon>
    </lineage>
</organism>